<dbReference type="EMBL" id="CP158375">
    <property type="protein sequence ID" value="XDO97014.1"/>
    <property type="molecule type" value="Genomic_DNA"/>
</dbReference>
<keyword evidence="1" id="KW-0472">Membrane</keyword>
<accession>A0AB39KTP7</accession>
<feature type="domain" description="J" evidence="2">
    <location>
        <begin position="96"/>
        <end position="147"/>
    </location>
</feature>
<dbReference type="Gene3D" id="1.10.287.110">
    <property type="entry name" value="DnaJ domain"/>
    <property type="match status" value="1"/>
</dbReference>
<dbReference type="InterPro" id="IPR036869">
    <property type="entry name" value="J_dom_sf"/>
</dbReference>
<evidence type="ECO:0000256" key="1">
    <source>
        <dbReference type="SAM" id="Phobius"/>
    </source>
</evidence>
<dbReference type="PROSITE" id="PS50076">
    <property type="entry name" value="DNAJ_2"/>
    <property type="match status" value="1"/>
</dbReference>
<evidence type="ECO:0000259" key="2">
    <source>
        <dbReference type="PROSITE" id="PS50076"/>
    </source>
</evidence>
<dbReference type="Pfam" id="PF00226">
    <property type="entry name" value="DnaJ"/>
    <property type="match status" value="1"/>
</dbReference>
<dbReference type="AlphaFoldDB" id="A0AB39KTP7"/>
<keyword evidence="1" id="KW-1133">Transmembrane helix</keyword>
<dbReference type="RefSeq" id="WP_369059952.1">
    <property type="nucleotide sequence ID" value="NZ_CP158375.1"/>
</dbReference>
<feature type="transmembrane region" description="Helical" evidence="1">
    <location>
        <begin position="30"/>
        <end position="51"/>
    </location>
</feature>
<name>A0AB39KTP7_9CAUL</name>
<feature type="transmembrane region" description="Helical" evidence="1">
    <location>
        <begin position="58"/>
        <end position="75"/>
    </location>
</feature>
<dbReference type="InterPro" id="IPR001623">
    <property type="entry name" value="DnaJ_domain"/>
</dbReference>
<sequence>MLYLVIGAGLLALLVSLGRAGSWSRLKGEGWRVALGAASIPLFSVAAFLAIRGRWGTALVLLVVGLGLASSARGSRPRHQSQRAAVQPVSGLSAREARDILGVEESATPEQIQAAYGRLIRMAHPDKGGTAGLAAQLNAARDRLLKR</sequence>
<evidence type="ECO:0000313" key="3">
    <source>
        <dbReference type="EMBL" id="XDO97014.1"/>
    </source>
</evidence>
<dbReference type="CDD" id="cd06257">
    <property type="entry name" value="DnaJ"/>
    <property type="match status" value="1"/>
</dbReference>
<keyword evidence="1" id="KW-0812">Transmembrane</keyword>
<organism evidence="3">
    <name type="scientific">Caulobacter sp. 73W</name>
    <dbReference type="NCBI Taxonomy" id="3161137"/>
    <lineage>
        <taxon>Bacteria</taxon>
        <taxon>Pseudomonadati</taxon>
        <taxon>Pseudomonadota</taxon>
        <taxon>Alphaproteobacteria</taxon>
        <taxon>Caulobacterales</taxon>
        <taxon>Caulobacteraceae</taxon>
        <taxon>Caulobacter</taxon>
    </lineage>
</organism>
<proteinExistence type="predicted"/>
<dbReference type="SUPFAM" id="SSF46565">
    <property type="entry name" value="Chaperone J-domain"/>
    <property type="match status" value="1"/>
</dbReference>
<protein>
    <submittedName>
        <fullName evidence="3">DnaJ domain-containing protein</fullName>
    </submittedName>
</protein>
<reference evidence="3" key="1">
    <citation type="submission" date="2024-06" db="EMBL/GenBank/DDBJ databases">
        <title>Caulobacter inopinatus, sp. nov.</title>
        <authorList>
            <person name="Donachie S.P."/>
        </authorList>
    </citation>
    <scope>NUCLEOTIDE SEQUENCE</scope>
    <source>
        <strain evidence="3">73W</strain>
    </source>
</reference>
<gene>
    <name evidence="3" type="ORF">ABOZ73_00885</name>
</gene>